<evidence type="ECO:0000259" key="1">
    <source>
        <dbReference type="PROSITE" id="PS50883"/>
    </source>
</evidence>
<reference evidence="2 3" key="1">
    <citation type="submission" date="2019-01" db="EMBL/GenBank/DDBJ databases">
        <authorList>
            <person name="Deng T."/>
        </authorList>
    </citation>
    <scope>NUCLEOTIDE SEQUENCE [LARGE SCALE GENOMIC DNA]</scope>
    <source>
        <strain evidence="2 3">F8825</strain>
    </source>
</reference>
<dbReference type="Pfam" id="PF00563">
    <property type="entry name" value="EAL"/>
    <property type="match status" value="1"/>
</dbReference>
<gene>
    <name evidence="2" type="ORF">EUU22_22190</name>
</gene>
<keyword evidence="3" id="KW-1185">Reference proteome</keyword>
<protein>
    <submittedName>
        <fullName evidence="2">EAL domain-containing protein</fullName>
    </submittedName>
</protein>
<dbReference type="InterPro" id="IPR035919">
    <property type="entry name" value="EAL_sf"/>
</dbReference>
<dbReference type="RefSeq" id="WP_165351266.1">
    <property type="nucleotide sequence ID" value="NZ_SDVB01000352.1"/>
</dbReference>
<accession>A0A4Q2SED6</accession>
<sequence>AIEQDEIKIVFQPLIAATDGEINGVEALARWVPPTGTVSPEVFIPLAEKSGLIEALTRKILLGSIRTVSCWQSLELSVNVSPIQLC</sequence>
<dbReference type="InterPro" id="IPR001633">
    <property type="entry name" value="EAL_dom"/>
</dbReference>
<feature type="domain" description="EAL" evidence="1">
    <location>
        <begin position="1"/>
        <end position="86"/>
    </location>
</feature>
<dbReference type="Proteomes" id="UP000291088">
    <property type="component" value="Unassembled WGS sequence"/>
</dbReference>
<dbReference type="GO" id="GO:0071111">
    <property type="term" value="F:cyclic-guanylate-specific phosphodiesterase activity"/>
    <property type="evidence" value="ECO:0007669"/>
    <property type="project" value="InterPro"/>
</dbReference>
<feature type="non-terminal residue" evidence="2">
    <location>
        <position position="1"/>
    </location>
</feature>
<dbReference type="AlphaFoldDB" id="A0A4Q2SED6"/>
<dbReference type="CDD" id="cd01948">
    <property type="entry name" value="EAL"/>
    <property type="match status" value="1"/>
</dbReference>
<dbReference type="PANTHER" id="PTHR33121:SF70">
    <property type="entry name" value="SIGNALING PROTEIN YKOW"/>
    <property type="match status" value="1"/>
</dbReference>
<dbReference type="PANTHER" id="PTHR33121">
    <property type="entry name" value="CYCLIC DI-GMP PHOSPHODIESTERASE PDEF"/>
    <property type="match status" value="1"/>
</dbReference>
<evidence type="ECO:0000313" key="2">
    <source>
        <dbReference type="EMBL" id="RYC01432.1"/>
    </source>
</evidence>
<dbReference type="SUPFAM" id="SSF141868">
    <property type="entry name" value="EAL domain-like"/>
    <property type="match status" value="1"/>
</dbReference>
<dbReference type="PROSITE" id="PS50883">
    <property type="entry name" value="EAL"/>
    <property type="match status" value="1"/>
</dbReference>
<dbReference type="EMBL" id="SDVB01000352">
    <property type="protein sequence ID" value="RYC01432.1"/>
    <property type="molecule type" value="Genomic_DNA"/>
</dbReference>
<name>A0A4Q2SED6_9HYPH</name>
<organism evidence="2 3">
    <name type="scientific">Ciceribacter ferrooxidans</name>
    <dbReference type="NCBI Taxonomy" id="2509717"/>
    <lineage>
        <taxon>Bacteria</taxon>
        <taxon>Pseudomonadati</taxon>
        <taxon>Pseudomonadota</taxon>
        <taxon>Alphaproteobacteria</taxon>
        <taxon>Hyphomicrobiales</taxon>
        <taxon>Rhizobiaceae</taxon>
        <taxon>Ciceribacter</taxon>
    </lineage>
</organism>
<proteinExistence type="predicted"/>
<comment type="caution">
    <text evidence="2">The sequence shown here is derived from an EMBL/GenBank/DDBJ whole genome shotgun (WGS) entry which is preliminary data.</text>
</comment>
<dbReference type="Gene3D" id="3.20.20.450">
    <property type="entry name" value="EAL domain"/>
    <property type="match status" value="1"/>
</dbReference>
<feature type="non-terminal residue" evidence="2">
    <location>
        <position position="86"/>
    </location>
</feature>
<dbReference type="InterPro" id="IPR050706">
    <property type="entry name" value="Cyclic-di-GMP_PDE-like"/>
</dbReference>
<evidence type="ECO:0000313" key="3">
    <source>
        <dbReference type="Proteomes" id="UP000291088"/>
    </source>
</evidence>